<proteinExistence type="predicted"/>
<accession>A0A183IBV3</accession>
<evidence type="ECO:0000313" key="2">
    <source>
        <dbReference type="Proteomes" id="UP000270296"/>
    </source>
</evidence>
<evidence type="ECO:0000313" key="1">
    <source>
        <dbReference type="EMBL" id="VDO93197.1"/>
    </source>
</evidence>
<reference evidence="1 2" key="2">
    <citation type="submission" date="2018-11" db="EMBL/GenBank/DDBJ databases">
        <authorList>
            <consortium name="Pathogen Informatics"/>
        </authorList>
    </citation>
    <scope>NUCLEOTIDE SEQUENCE [LARGE SCALE GENOMIC DNA]</scope>
</reference>
<reference evidence="3" key="1">
    <citation type="submission" date="2016-06" db="UniProtKB">
        <authorList>
            <consortium name="WormBaseParasite"/>
        </authorList>
    </citation>
    <scope>IDENTIFICATION</scope>
</reference>
<organism evidence="3">
    <name type="scientific">Soboliphyme baturini</name>
    <dbReference type="NCBI Taxonomy" id="241478"/>
    <lineage>
        <taxon>Eukaryota</taxon>
        <taxon>Metazoa</taxon>
        <taxon>Ecdysozoa</taxon>
        <taxon>Nematoda</taxon>
        <taxon>Enoplea</taxon>
        <taxon>Dorylaimia</taxon>
        <taxon>Dioctophymatida</taxon>
        <taxon>Dioctophymatoidea</taxon>
        <taxon>Soboliphymatidae</taxon>
        <taxon>Soboliphyme</taxon>
    </lineage>
</organism>
<dbReference type="Proteomes" id="UP000270296">
    <property type="component" value="Unassembled WGS sequence"/>
</dbReference>
<dbReference type="WBParaSite" id="SBAD_0000112901-mRNA-1">
    <property type="protein sequence ID" value="SBAD_0000112901-mRNA-1"/>
    <property type="gene ID" value="SBAD_0000112901"/>
</dbReference>
<keyword evidence="2" id="KW-1185">Reference proteome</keyword>
<sequence>MLSLLLHFKQPKPTRCLKKQCESSEDSDGQREVVFRAEEERQEGLQPTFDFPLFEVAKKNAFRPTMVSVANEDEVKLLSAQPSQYFDSSPLVKFKHWRQYLENLVCNASEMKRKKGE</sequence>
<gene>
    <name evidence="1" type="ORF">SBAD_LOCUS1097</name>
</gene>
<evidence type="ECO:0000313" key="3">
    <source>
        <dbReference type="WBParaSite" id="SBAD_0000112901-mRNA-1"/>
    </source>
</evidence>
<name>A0A183IBV3_9BILA</name>
<dbReference type="AlphaFoldDB" id="A0A183IBV3"/>
<dbReference type="EMBL" id="UZAM01006709">
    <property type="protein sequence ID" value="VDO93197.1"/>
    <property type="molecule type" value="Genomic_DNA"/>
</dbReference>
<protein>
    <submittedName>
        <fullName evidence="3">BSD domain-containing protein</fullName>
    </submittedName>
</protein>